<evidence type="ECO:0000259" key="1">
    <source>
        <dbReference type="Pfam" id="PF00134"/>
    </source>
</evidence>
<dbReference type="CDD" id="cd20557">
    <property type="entry name" value="CYCLIN_ScPCL1-like"/>
    <property type="match status" value="1"/>
</dbReference>
<dbReference type="InterPro" id="IPR006671">
    <property type="entry name" value="Cyclin_N"/>
</dbReference>
<evidence type="ECO:0000313" key="3">
    <source>
        <dbReference type="Proteomes" id="UP001057375"/>
    </source>
</evidence>
<keyword evidence="3" id="KW-1185">Reference proteome</keyword>
<sequence length="280" mass="32095">MISFEMKTNFCTAAPDKHDKATYKRKSESISPLCSHRKPLSALFEKRQCLKYIADENIVAKSDDFVCPTKKDILTPDHESSSIECSCSDEFTKSQLFCKTGHPLELRLESLSSIGYAEYIASILRSLLTSSKIPPSSSPCPKVHLRDWIAEIMRISKIPRQVYIIACILLLRGVSTSCFRLHRGNIHKYTLTAIMIASKYLDDITYRNKDWAIIGMKYYTATQVSLFELEFLEKMKWQVFTSRAEFFDIIDATLKHDSAIPEHPAPLKSNWKTLLKICQH</sequence>
<dbReference type="PANTHER" id="PTHR15615">
    <property type="match status" value="1"/>
</dbReference>
<dbReference type="PANTHER" id="PTHR15615:SF108">
    <property type="entry name" value="PROTEIN CNPPD1"/>
    <property type="match status" value="1"/>
</dbReference>
<reference evidence="2" key="1">
    <citation type="submission" date="2022-03" db="EMBL/GenBank/DDBJ databases">
        <title>Draft genome sequence of Aduncisulcus paluster, a free-living microaerophilic Fornicata.</title>
        <authorList>
            <person name="Yuyama I."/>
            <person name="Kume K."/>
            <person name="Tamura T."/>
            <person name="Inagaki Y."/>
            <person name="Hashimoto T."/>
        </authorList>
    </citation>
    <scope>NUCLEOTIDE SEQUENCE</scope>
    <source>
        <strain evidence="2">NY0171</strain>
    </source>
</reference>
<dbReference type="InterPro" id="IPR013922">
    <property type="entry name" value="Cyclin_PHO80-like"/>
</dbReference>
<organism evidence="2 3">
    <name type="scientific">Aduncisulcus paluster</name>
    <dbReference type="NCBI Taxonomy" id="2918883"/>
    <lineage>
        <taxon>Eukaryota</taxon>
        <taxon>Metamonada</taxon>
        <taxon>Carpediemonas-like organisms</taxon>
        <taxon>Aduncisulcus</taxon>
    </lineage>
</organism>
<dbReference type="Gene3D" id="1.10.472.10">
    <property type="entry name" value="Cyclin-like"/>
    <property type="match status" value="1"/>
</dbReference>
<feature type="domain" description="Cyclin N-terminal" evidence="1">
    <location>
        <begin position="145"/>
        <end position="239"/>
    </location>
</feature>
<proteinExistence type="predicted"/>
<dbReference type="Pfam" id="PF00134">
    <property type="entry name" value="Cyclin_N"/>
    <property type="match status" value="1"/>
</dbReference>
<dbReference type="EMBL" id="BQXS01000345">
    <property type="protein sequence ID" value="GKT28544.1"/>
    <property type="molecule type" value="Genomic_DNA"/>
</dbReference>
<dbReference type="Proteomes" id="UP001057375">
    <property type="component" value="Unassembled WGS sequence"/>
</dbReference>
<accession>A0ABQ5K7L7</accession>
<evidence type="ECO:0000313" key="2">
    <source>
        <dbReference type="EMBL" id="GKT28544.1"/>
    </source>
</evidence>
<dbReference type="InterPro" id="IPR036915">
    <property type="entry name" value="Cyclin-like_sf"/>
</dbReference>
<comment type="caution">
    <text evidence="2">The sequence shown here is derived from an EMBL/GenBank/DDBJ whole genome shotgun (WGS) entry which is preliminary data.</text>
</comment>
<protein>
    <submittedName>
        <fullName evidence="2">Cyclin PHO80-like protein</fullName>
    </submittedName>
</protein>
<dbReference type="SUPFAM" id="SSF47954">
    <property type="entry name" value="Cyclin-like"/>
    <property type="match status" value="1"/>
</dbReference>
<gene>
    <name evidence="2" type="ORF">ADUPG1_000718</name>
</gene>
<name>A0ABQ5K7L7_9EUKA</name>